<evidence type="ECO:0000256" key="7">
    <source>
        <dbReference type="ARBA" id="ARBA00023136"/>
    </source>
</evidence>
<dbReference type="InterPro" id="IPR003959">
    <property type="entry name" value="ATPase_AAA_core"/>
</dbReference>
<evidence type="ECO:0000256" key="2">
    <source>
        <dbReference type="ARBA" id="ARBA00022448"/>
    </source>
</evidence>
<dbReference type="PANTHER" id="PTHR42771:SF2">
    <property type="entry name" value="IRON(3+)-HYDROXAMATE IMPORT ATP-BINDING PROTEIN FHUC"/>
    <property type="match status" value="1"/>
</dbReference>
<evidence type="ECO:0000256" key="5">
    <source>
        <dbReference type="ARBA" id="ARBA00023004"/>
    </source>
</evidence>
<keyword evidence="7" id="KW-0472">Membrane</keyword>
<protein>
    <submittedName>
        <fullName evidence="9">ATP-binding cassette domain-containing protein</fullName>
    </submittedName>
</protein>
<dbReference type="EMBL" id="QRUP01000001">
    <property type="protein sequence ID" value="RGR77056.1"/>
    <property type="molecule type" value="Genomic_DNA"/>
</dbReference>
<dbReference type="Proteomes" id="UP000284178">
    <property type="component" value="Unassembled WGS sequence"/>
</dbReference>
<evidence type="ECO:0000256" key="1">
    <source>
        <dbReference type="ARBA" id="ARBA00004202"/>
    </source>
</evidence>
<dbReference type="Gene3D" id="3.40.50.300">
    <property type="entry name" value="P-loop containing nucleotide triphosphate hydrolases"/>
    <property type="match status" value="2"/>
</dbReference>
<dbReference type="RefSeq" id="WP_117892915.1">
    <property type="nucleotide sequence ID" value="NZ_CABJCV010000001.1"/>
</dbReference>
<dbReference type="GO" id="GO:0006826">
    <property type="term" value="P:iron ion transport"/>
    <property type="evidence" value="ECO:0007669"/>
    <property type="project" value="UniProtKB-KW"/>
</dbReference>
<evidence type="ECO:0000313" key="10">
    <source>
        <dbReference type="Proteomes" id="UP000284178"/>
    </source>
</evidence>
<dbReference type="InterPro" id="IPR051535">
    <property type="entry name" value="Siderophore_ABC-ATPase"/>
</dbReference>
<dbReference type="SMART" id="SM00382">
    <property type="entry name" value="AAA"/>
    <property type="match status" value="1"/>
</dbReference>
<keyword evidence="6" id="KW-0406">Ion transport</keyword>
<keyword evidence="9" id="KW-0067">ATP-binding</keyword>
<evidence type="ECO:0000256" key="6">
    <source>
        <dbReference type="ARBA" id="ARBA00023065"/>
    </source>
</evidence>
<dbReference type="Pfam" id="PF13304">
    <property type="entry name" value="AAA_21"/>
    <property type="match status" value="1"/>
</dbReference>
<keyword evidence="2" id="KW-0813">Transport</keyword>
<evidence type="ECO:0000259" key="8">
    <source>
        <dbReference type="SMART" id="SM00382"/>
    </source>
</evidence>
<comment type="subcellular location">
    <subcellularLocation>
        <location evidence="1">Cell membrane</location>
        <topology evidence="1">Peripheral membrane protein</topology>
    </subcellularLocation>
</comment>
<dbReference type="GO" id="GO:0005524">
    <property type="term" value="F:ATP binding"/>
    <property type="evidence" value="ECO:0007669"/>
    <property type="project" value="UniProtKB-KW"/>
</dbReference>
<name>A0A412G730_9FIRM</name>
<evidence type="ECO:0000256" key="3">
    <source>
        <dbReference type="ARBA" id="ARBA00022475"/>
    </source>
</evidence>
<keyword evidence="3" id="KW-1003">Cell membrane</keyword>
<sequence length="246" mass="27771">MLEAYELYLRQVRVNEDETGRPAEYPFTIPLFQHFQPLTFHKPLTFITGDNGTGKSTLIEAIAVGMGFNPEGGTRNFQFSTRETHSSLYQALTLAKGVRRCRDGFFFRAESFYNVASEIENIAAEDSRMLTGYGGVSLHKMSHGESYLTLLRSRLSGHGFYIFDEPESALSPTGQFAMLAIMNDLIQEDSQLVIATHSPILLACPQAEILEIQDDVLVPVSYDESQTVNLYRRFLNNPQMIRQILD</sequence>
<evidence type="ECO:0000256" key="4">
    <source>
        <dbReference type="ARBA" id="ARBA00022496"/>
    </source>
</evidence>
<feature type="domain" description="AAA+ ATPase" evidence="8">
    <location>
        <begin position="41"/>
        <end position="217"/>
    </location>
</feature>
<keyword evidence="10" id="KW-1185">Reference proteome</keyword>
<dbReference type="InterPro" id="IPR038729">
    <property type="entry name" value="Rad50/SbcC_AAA"/>
</dbReference>
<dbReference type="GeneID" id="83014146"/>
<dbReference type="InterPro" id="IPR027417">
    <property type="entry name" value="P-loop_NTPase"/>
</dbReference>
<keyword evidence="5" id="KW-0408">Iron</keyword>
<dbReference type="SUPFAM" id="SSF52540">
    <property type="entry name" value="P-loop containing nucleoside triphosphate hydrolases"/>
    <property type="match status" value="1"/>
</dbReference>
<dbReference type="InterPro" id="IPR003593">
    <property type="entry name" value="AAA+_ATPase"/>
</dbReference>
<proteinExistence type="predicted"/>
<dbReference type="PANTHER" id="PTHR42771">
    <property type="entry name" value="IRON(3+)-HYDROXAMATE IMPORT ATP-BINDING PROTEIN FHUC"/>
    <property type="match status" value="1"/>
</dbReference>
<dbReference type="GO" id="GO:0005886">
    <property type="term" value="C:plasma membrane"/>
    <property type="evidence" value="ECO:0007669"/>
    <property type="project" value="UniProtKB-SubCell"/>
</dbReference>
<organism evidence="9 10">
    <name type="scientific">Holdemania filiformis</name>
    <dbReference type="NCBI Taxonomy" id="61171"/>
    <lineage>
        <taxon>Bacteria</taxon>
        <taxon>Bacillati</taxon>
        <taxon>Bacillota</taxon>
        <taxon>Erysipelotrichia</taxon>
        <taxon>Erysipelotrichales</taxon>
        <taxon>Erysipelotrichaceae</taxon>
        <taxon>Holdemania</taxon>
    </lineage>
</organism>
<dbReference type="AlphaFoldDB" id="A0A412G730"/>
<dbReference type="Pfam" id="PF13476">
    <property type="entry name" value="AAA_23"/>
    <property type="match status" value="1"/>
</dbReference>
<comment type="caution">
    <text evidence="9">The sequence shown here is derived from an EMBL/GenBank/DDBJ whole genome shotgun (WGS) entry which is preliminary data.</text>
</comment>
<reference evidence="9 10" key="1">
    <citation type="submission" date="2018-08" db="EMBL/GenBank/DDBJ databases">
        <title>A genome reference for cultivated species of the human gut microbiota.</title>
        <authorList>
            <person name="Zou Y."/>
            <person name="Xue W."/>
            <person name="Luo G."/>
        </authorList>
    </citation>
    <scope>NUCLEOTIDE SEQUENCE [LARGE SCALE GENOMIC DNA]</scope>
    <source>
        <strain evidence="9 10">AF24-29</strain>
    </source>
</reference>
<dbReference type="GO" id="GO:0016887">
    <property type="term" value="F:ATP hydrolysis activity"/>
    <property type="evidence" value="ECO:0007669"/>
    <property type="project" value="InterPro"/>
</dbReference>
<gene>
    <name evidence="9" type="ORF">DWY25_01825</name>
</gene>
<dbReference type="GO" id="GO:0006302">
    <property type="term" value="P:double-strand break repair"/>
    <property type="evidence" value="ECO:0007669"/>
    <property type="project" value="InterPro"/>
</dbReference>
<keyword evidence="9" id="KW-0547">Nucleotide-binding</keyword>
<accession>A0A412G730</accession>
<evidence type="ECO:0000313" key="9">
    <source>
        <dbReference type="EMBL" id="RGR77056.1"/>
    </source>
</evidence>
<keyword evidence="4" id="KW-0410">Iron transport</keyword>